<comment type="caution">
    <text evidence="1">The sequence shown here is derived from an EMBL/GenBank/DDBJ whole genome shotgun (WGS) entry which is preliminary data.</text>
</comment>
<evidence type="ECO:0008006" key="3">
    <source>
        <dbReference type="Google" id="ProtNLM"/>
    </source>
</evidence>
<dbReference type="Proteomes" id="UP001500827">
    <property type="component" value="Unassembled WGS sequence"/>
</dbReference>
<evidence type="ECO:0000313" key="1">
    <source>
        <dbReference type="EMBL" id="GAA3906199.1"/>
    </source>
</evidence>
<reference evidence="2" key="1">
    <citation type="journal article" date="2019" name="Int. J. Syst. Evol. Microbiol.">
        <title>The Global Catalogue of Microorganisms (GCM) 10K type strain sequencing project: providing services to taxonomists for standard genome sequencing and annotation.</title>
        <authorList>
            <consortium name="The Broad Institute Genomics Platform"/>
            <consortium name="The Broad Institute Genome Sequencing Center for Infectious Disease"/>
            <person name="Wu L."/>
            <person name="Ma J."/>
        </authorList>
    </citation>
    <scope>NUCLEOTIDE SEQUENCE [LARGE SCALE GENOMIC DNA]</scope>
    <source>
        <strain evidence="2">JCM 17543</strain>
    </source>
</reference>
<gene>
    <name evidence="1" type="ORF">GCM10022276_25900</name>
</gene>
<name>A0ABP7LU13_9SPHN</name>
<organism evidence="1 2">
    <name type="scientific">Sphingomonas limnosediminicola</name>
    <dbReference type="NCBI Taxonomy" id="940133"/>
    <lineage>
        <taxon>Bacteria</taxon>
        <taxon>Pseudomonadati</taxon>
        <taxon>Pseudomonadota</taxon>
        <taxon>Alphaproteobacteria</taxon>
        <taxon>Sphingomonadales</taxon>
        <taxon>Sphingomonadaceae</taxon>
        <taxon>Sphingomonas</taxon>
    </lineage>
</organism>
<accession>A0ABP7LU13</accession>
<dbReference type="RefSeq" id="WP_344700115.1">
    <property type="nucleotide sequence ID" value="NZ_BAABBM010000001.1"/>
</dbReference>
<protein>
    <recommendedName>
        <fullName evidence="3">Recombinase zinc beta ribbon domain-containing protein</fullName>
    </recommendedName>
</protein>
<keyword evidence="2" id="KW-1185">Reference proteome</keyword>
<sequence length="67" mass="7368">MQRLVTKHQADQVNEPALDGAILCAACGCVWVRDNAGKSHILGTLRWTGAAYKWNSPYNAKPAERTN</sequence>
<dbReference type="EMBL" id="BAABBM010000001">
    <property type="protein sequence ID" value="GAA3906199.1"/>
    <property type="molecule type" value="Genomic_DNA"/>
</dbReference>
<proteinExistence type="predicted"/>
<evidence type="ECO:0000313" key="2">
    <source>
        <dbReference type="Proteomes" id="UP001500827"/>
    </source>
</evidence>